<proteinExistence type="predicted"/>
<accession>A0A1E1J5W0</accession>
<gene>
    <name evidence="1" type="primary">LgM4147LRVhigh.34.02151.00820</name>
    <name evidence="1" type="ORF">BN36_3464490</name>
</gene>
<dbReference type="AlphaFoldDB" id="A0A1E1J5W0"/>
<protein>
    <submittedName>
        <fullName evidence="1">Hypothetical TATE DNA Transposon</fullName>
    </submittedName>
</protein>
<dbReference type="EMBL" id="CALQ01001712">
    <property type="protein sequence ID" value="CCM18968.1"/>
    <property type="molecule type" value="Genomic_DNA"/>
</dbReference>
<sequence length="68" mass="7451">MPLRSPKRFVIAFSADLIEGYLHLKTLPTGTRWSVVVGHGVMSITVYTLTDTITFTSIGNLVIATREG</sequence>
<organism evidence="1">
    <name type="scientific">Leishmania guyanensis</name>
    <dbReference type="NCBI Taxonomy" id="5670"/>
    <lineage>
        <taxon>Eukaryota</taxon>
        <taxon>Discoba</taxon>
        <taxon>Euglenozoa</taxon>
        <taxon>Kinetoplastea</taxon>
        <taxon>Metakinetoplastina</taxon>
        <taxon>Trypanosomatida</taxon>
        <taxon>Trypanosomatidae</taxon>
        <taxon>Leishmaniinae</taxon>
        <taxon>Leishmania</taxon>
        <taxon>Leishmania guyanensis species complex</taxon>
    </lineage>
</organism>
<name>A0A1E1J5W0_LEIGU</name>
<reference evidence="1" key="1">
    <citation type="submission" date="2012-08" db="EMBL/GenBank/DDBJ databases">
        <title>Comparative genomics of metastatic and non-metastatic Leishmania guyanensis provides insights into polygenic factors involved in Leishmania RNA virus infection.</title>
        <authorList>
            <person name="Smith D."/>
            <person name="Hertz-Fowler C."/>
            <person name="Martin R."/>
            <person name="Dickens N."/>
            <person name="Fasel N."/>
            <person name="Falquet L."/>
            <person name="Beverley S."/>
            <person name="Zangger H."/>
            <person name="Calderon-Copete S."/>
            <person name="Mottram J."/>
            <person name="Xenarios I."/>
        </authorList>
    </citation>
    <scope>NUCLEOTIDE SEQUENCE</scope>
    <source>
        <strain evidence="1">MHOM/BR/75/M4147/SSU:IR2SAT-LUC</strain>
    </source>
</reference>
<evidence type="ECO:0000313" key="1">
    <source>
        <dbReference type="EMBL" id="CCM18968.1"/>
    </source>
</evidence>